<evidence type="ECO:0000313" key="3">
    <source>
        <dbReference type="Proteomes" id="UP000199022"/>
    </source>
</evidence>
<evidence type="ECO:0000313" key="2">
    <source>
        <dbReference type="EMBL" id="SFC51838.1"/>
    </source>
</evidence>
<dbReference type="InterPro" id="IPR001733">
    <property type="entry name" value="Peptidase_S26B"/>
</dbReference>
<evidence type="ECO:0000256" key="1">
    <source>
        <dbReference type="NCBIfam" id="TIGR02228"/>
    </source>
</evidence>
<sequence>MDLRRTVLTALQVALVGAVVVAHLLGVRLVPVLTGSMTPYAPAGSLVLTVDVPGAEVRTGDVVAFRPPAPFEVAGGRPVLHRAADVAQTADGPVMTTQGDANPDADPWRVSLTQGTFGRAVLVVPLVGRALAGGPVATLTLLAGGAVLLAGLGALRRGRHEAATCPDCVAVAA</sequence>
<dbReference type="OrthoDB" id="4315104at2"/>
<dbReference type="STRING" id="1225127.SAMN05661030_1181"/>
<dbReference type="EC" id="3.4.21.89" evidence="1"/>
<dbReference type="CDD" id="cd06462">
    <property type="entry name" value="Peptidase_S24_S26"/>
    <property type="match status" value="1"/>
</dbReference>
<gene>
    <name evidence="2" type="ORF">SAMN05661030_1181</name>
</gene>
<keyword evidence="3" id="KW-1185">Reference proteome</keyword>
<organism evidence="2 3">
    <name type="scientific">Klenkia taihuensis</name>
    <dbReference type="NCBI Taxonomy" id="1225127"/>
    <lineage>
        <taxon>Bacteria</taxon>
        <taxon>Bacillati</taxon>
        <taxon>Actinomycetota</taxon>
        <taxon>Actinomycetes</taxon>
        <taxon>Geodermatophilales</taxon>
        <taxon>Geodermatophilaceae</taxon>
        <taxon>Klenkia</taxon>
    </lineage>
</organism>
<dbReference type="RefSeq" id="WP_091555424.1">
    <property type="nucleotide sequence ID" value="NZ_BNAC01000003.1"/>
</dbReference>
<accession>A0A1I1JZA4</accession>
<dbReference type="Proteomes" id="UP000199022">
    <property type="component" value="Unassembled WGS sequence"/>
</dbReference>
<dbReference type="NCBIfam" id="TIGR02228">
    <property type="entry name" value="sigpep_I_arch"/>
    <property type="match status" value="1"/>
</dbReference>
<dbReference type="GO" id="GO:0016020">
    <property type="term" value="C:membrane"/>
    <property type="evidence" value="ECO:0007669"/>
    <property type="project" value="UniProtKB-UniRule"/>
</dbReference>
<dbReference type="AlphaFoldDB" id="A0A1I1JZA4"/>
<dbReference type="GO" id="GO:0009003">
    <property type="term" value="F:signal peptidase activity"/>
    <property type="evidence" value="ECO:0007669"/>
    <property type="project" value="UniProtKB-EC"/>
</dbReference>
<name>A0A1I1JZA4_9ACTN</name>
<dbReference type="EMBL" id="FOMD01000001">
    <property type="protein sequence ID" value="SFC51838.1"/>
    <property type="molecule type" value="Genomic_DNA"/>
</dbReference>
<protein>
    <recommendedName>
        <fullName evidence="1">Signal peptidase I</fullName>
        <ecNumber evidence="1">3.4.21.89</ecNumber>
    </recommendedName>
</protein>
<proteinExistence type="predicted"/>
<reference evidence="3" key="1">
    <citation type="submission" date="2016-10" db="EMBL/GenBank/DDBJ databases">
        <authorList>
            <person name="Varghese N."/>
            <person name="Submissions S."/>
        </authorList>
    </citation>
    <scope>NUCLEOTIDE SEQUENCE [LARGE SCALE GENOMIC DNA]</scope>
    <source>
        <strain evidence="3">DSM 45962</strain>
    </source>
</reference>
<dbReference type="GO" id="GO:0004252">
    <property type="term" value="F:serine-type endopeptidase activity"/>
    <property type="evidence" value="ECO:0007669"/>
    <property type="project" value="UniProtKB-UniRule"/>
</dbReference>
<dbReference type="GO" id="GO:0006465">
    <property type="term" value="P:signal peptide processing"/>
    <property type="evidence" value="ECO:0007669"/>
    <property type="project" value="UniProtKB-UniRule"/>
</dbReference>